<keyword evidence="2" id="KW-0547">Nucleotide-binding</keyword>
<dbReference type="GO" id="GO:0005524">
    <property type="term" value="F:ATP binding"/>
    <property type="evidence" value="ECO:0007669"/>
    <property type="project" value="UniProtKB-KW"/>
</dbReference>
<sequence>KSRSKTPALDAFGRDLTELAKESKLDPVIGRHDEIERVIQILSRRTKNNPVLLGEPGVGKTAIVEGLAQDVISGNVPEILRERRIVVLDLAMMVAGTKYRGQFEERIKAVMTEVRRAKNVVLFIDELHTLVGAGGAEGAIDASNVLKPALSRGEVQCIGATTLDEYRKFIEKDGALERRFQTIMVNPPSKEETVEILKGLRDKYEAHHRVQITDDGLEAAVEFSTRYISGRFLPDKAIDVIDEAGSRVRMKTMTRPPDLR</sequence>
<dbReference type="PANTHER" id="PTHR11638:SF18">
    <property type="entry name" value="HEAT SHOCK PROTEIN 104"/>
    <property type="match status" value="1"/>
</dbReference>
<name>A0A382Z405_9ZZZZ</name>
<dbReference type="InterPro" id="IPR018368">
    <property type="entry name" value="ClpA/B_CS1"/>
</dbReference>
<evidence type="ECO:0000259" key="5">
    <source>
        <dbReference type="SMART" id="SM00382"/>
    </source>
</evidence>
<dbReference type="InterPro" id="IPR050130">
    <property type="entry name" value="ClpA_ClpB"/>
</dbReference>
<keyword evidence="1" id="KW-0677">Repeat</keyword>
<dbReference type="InterPro" id="IPR003959">
    <property type="entry name" value="ATPase_AAA_core"/>
</dbReference>
<gene>
    <name evidence="6" type="ORF">METZ01_LOCUS443045</name>
</gene>
<dbReference type="Gene3D" id="3.40.50.300">
    <property type="entry name" value="P-loop containing nucleotide triphosphate hydrolases"/>
    <property type="match status" value="2"/>
</dbReference>
<dbReference type="FunFam" id="3.40.50.300:FF:000010">
    <property type="entry name" value="Chaperone clpB 1, putative"/>
    <property type="match status" value="1"/>
</dbReference>
<feature type="non-terminal residue" evidence="6">
    <location>
        <position position="1"/>
    </location>
</feature>
<evidence type="ECO:0000256" key="3">
    <source>
        <dbReference type="ARBA" id="ARBA00022840"/>
    </source>
</evidence>
<evidence type="ECO:0000313" key="6">
    <source>
        <dbReference type="EMBL" id="SVD90191.1"/>
    </source>
</evidence>
<dbReference type="GO" id="GO:0005737">
    <property type="term" value="C:cytoplasm"/>
    <property type="evidence" value="ECO:0007669"/>
    <property type="project" value="TreeGrafter"/>
</dbReference>
<dbReference type="PROSITE" id="PS00870">
    <property type="entry name" value="CLPAB_1"/>
    <property type="match status" value="1"/>
</dbReference>
<protein>
    <recommendedName>
        <fullName evidence="5">AAA+ ATPase domain-containing protein</fullName>
    </recommendedName>
</protein>
<reference evidence="6" key="1">
    <citation type="submission" date="2018-05" db="EMBL/GenBank/DDBJ databases">
        <authorList>
            <person name="Lanie J.A."/>
            <person name="Ng W.-L."/>
            <person name="Kazmierczak K.M."/>
            <person name="Andrzejewski T.M."/>
            <person name="Davidsen T.M."/>
            <person name="Wayne K.J."/>
            <person name="Tettelin H."/>
            <person name="Glass J.I."/>
            <person name="Rusch D."/>
            <person name="Podicherti R."/>
            <person name="Tsui H.-C.T."/>
            <person name="Winkler M.E."/>
        </authorList>
    </citation>
    <scope>NUCLEOTIDE SEQUENCE</scope>
</reference>
<dbReference type="Pfam" id="PF00004">
    <property type="entry name" value="AAA"/>
    <property type="match status" value="1"/>
</dbReference>
<feature type="domain" description="AAA+ ATPase" evidence="5">
    <location>
        <begin position="46"/>
        <end position="190"/>
    </location>
</feature>
<dbReference type="AlphaFoldDB" id="A0A382Z405"/>
<feature type="non-terminal residue" evidence="6">
    <location>
        <position position="260"/>
    </location>
</feature>
<dbReference type="GO" id="GO:0016887">
    <property type="term" value="F:ATP hydrolysis activity"/>
    <property type="evidence" value="ECO:0007669"/>
    <property type="project" value="InterPro"/>
</dbReference>
<accession>A0A382Z405</accession>
<evidence type="ECO:0000256" key="4">
    <source>
        <dbReference type="ARBA" id="ARBA00023186"/>
    </source>
</evidence>
<dbReference type="InterPro" id="IPR003593">
    <property type="entry name" value="AAA+_ATPase"/>
</dbReference>
<dbReference type="EMBL" id="UINC01180811">
    <property type="protein sequence ID" value="SVD90191.1"/>
    <property type="molecule type" value="Genomic_DNA"/>
</dbReference>
<dbReference type="Pfam" id="PF17871">
    <property type="entry name" value="AAA_lid_9"/>
    <property type="match status" value="1"/>
</dbReference>
<keyword evidence="3" id="KW-0067">ATP-binding</keyword>
<dbReference type="SMART" id="SM00382">
    <property type="entry name" value="AAA"/>
    <property type="match status" value="1"/>
</dbReference>
<dbReference type="GO" id="GO:0034605">
    <property type="term" value="P:cellular response to heat"/>
    <property type="evidence" value="ECO:0007669"/>
    <property type="project" value="TreeGrafter"/>
</dbReference>
<dbReference type="InterPro" id="IPR027417">
    <property type="entry name" value="P-loop_NTPase"/>
</dbReference>
<dbReference type="CDD" id="cd00009">
    <property type="entry name" value="AAA"/>
    <property type="match status" value="1"/>
</dbReference>
<organism evidence="6">
    <name type="scientific">marine metagenome</name>
    <dbReference type="NCBI Taxonomy" id="408172"/>
    <lineage>
        <taxon>unclassified sequences</taxon>
        <taxon>metagenomes</taxon>
        <taxon>ecological metagenomes</taxon>
    </lineage>
</organism>
<evidence type="ECO:0000256" key="2">
    <source>
        <dbReference type="ARBA" id="ARBA00022741"/>
    </source>
</evidence>
<dbReference type="SUPFAM" id="SSF52540">
    <property type="entry name" value="P-loop containing nucleoside triphosphate hydrolases"/>
    <property type="match status" value="1"/>
</dbReference>
<proteinExistence type="predicted"/>
<evidence type="ECO:0000256" key="1">
    <source>
        <dbReference type="ARBA" id="ARBA00022737"/>
    </source>
</evidence>
<keyword evidence="4" id="KW-0143">Chaperone</keyword>
<dbReference type="PANTHER" id="PTHR11638">
    <property type="entry name" value="ATP-DEPENDENT CLP PROTEASE"/>
    <property type="match status" value="1"/>
</dbReference>
<dbReference type="InterPro" id="IPR041546">
    <property type="entry name" value="ClpA/ClpB_AAA_lid"/>
</dbReference>